<gene>
    <name evidence="3" type="primary">CUE5</name>
    <name evidence="3" type="ORF">ALECFALPRED_000894</name>
</gene>
<dbReference type="SMART" id="SM00546">
    <property type="entry name" value="CUE"/>
    <property type="match status" value="1"/>
</dbReference>
<keyword evidence="4" id="KW-1185">Reference proteome</keyword>
<feature type="compositionally biased region" description="Basic and acidic residues" evidence="1">
    <location>
        <begin position="174"/>
        <end position="185"/>
    </location>
</feature>
<dbReference type="SUPFAM" id="SSF46934">
    <property type="entry name" value="UBA-like"/>
    <property type="match status" value="1"/>
</dbReference>
<feature type="compositionally biased region" description="Pro residues" evidence="1">
    <location>
        <begin position="53"/>
        <end position="62"/>
    </location>
</feature>
<dbReference type="Pfam" id="PF02845">
    <property type="entry name" value="CUE"/>
    <property type="match status" value="1"/>
</dbReference>
<dbReference type="PANTHER" id="PTHR16461">
    <property type="entry name" value="TOLL-INTERACTING PROTEIN"/>
    <property type="match status" value="1"/>
</dbReference>
<evidence type="ECO:0000256" key="1">
    <source>
        <dbReference type="SAM" id="MobiDB-lite"/>
    </source>
</evidence>
<dbReference type="AlphaFoldDB" id="A0A8H3F6L6"/>
<feature type="compositionally biased region" description="Basic and acidic residues" evidence="1">
    <location>
        <begin position="142"/>
        <end position="151"/>
    </location>
</feature>
<dbReference type="GO" id="GO:0031624">
    <property type="term" value="F:ubiquitin conjugating enzyme binding"/>
    <property type="evidence" value="ECO:0007669"/>
    <property type="project" value="TreeGrafter"/>
</dbReference>
<feature type="compositionally biased region" description="Low complexity" evidence="1">
    <location>
        <begin position="237"/>
        <end position="251"/>
    </location>
</feature>
<dbReference type="Proteomes" id="UP000664203">
    <property type="component" value="Unassembled WGS sequence"/>
</dbReference>
<proteinExistence type="predicted"/>
<feature type="compositionally biased region" description="Basic and acidic residues" evidence="1">
    <location>
        <begin position="252"/>
        <end position="268"/>
    </location>
</feature>
<feature type="compositionally biased region" description="Basic and acidic residues" evidence="1">
    <location>
        <begin position="1"/>
        <end position="11"/>
    </location>
</feature>
<feature type="region of interest" description="Disordered" evidence="1">
    <location>
        <begin position="1"/>
        <end position="70"/>
    </location>
</feature>
<dbReference type="GO" id="GO:0043130">
    <property type="term" value="F:ubiquitin binding"/>
    <property type="evidence" value="ECO:0007669"/>
    <property type="project" value="InterPro"/>
</dbReference>
<feature type="region of interest" description="Disordered" evidence="1">
    <location>
        <begin position="225"/>
        <end position="436"/>
    </location>
</feature>
<dbReference type="Gene3D" id="1.10.8.10">
    <property type="entry name" value="DNA helicase RuvA subunit, C-terminal domain"/>
    <property type="match status" value="1"/>
</dbReference>
<feature type="compositionally biased region" description="Pro residues" evidence="1">
    <location>
        <begin position="116"/>
        <end position="126"/>
    </location>
</feature>
<dbReference type="InterPro" id="IPR003892">
    <property type="entry name" value="CUE"/>
</dbReference>
<reference evidence="3" key="1">
    <citation type="submission" date="2021-03" db="EMBL/GenBank/DDBJ databases">
        <authorList>
            <person name="Tagirdzhanova G."/>
        </authorList>
    </citation>
    <scope>NUCLEOTIDE SEQUENCE</scope>
</reference>
<comment type="caution">
    <text evidence="3">The sequence shown here is derived from an EMBL/GenBank/DDBJ whole genome shotgun (WGS) entry which is preliminary data.</text>
</comment>
<dbReference type="InterPro" id="IPR041807">
    <property type="entry name" value="Cue5/Don1_CUE"/>
</dbReference>
<accession>A0A8H3F6L6</accession>
<feature type="compositionally biased region" description="Basic and acidic residues" evidence="1">
    <location>
        <begin position="379"/>
        <end position="392"/>
    </location>
</feature>
<sequence>MSDPEKSKPEAPPESPTTTKANDFDDDTAEIPLFPLKSTLSSEIPKSGLGEDVPPPKPPRPLAPEQQAENTLKEAFPSIDVAVIKAVLRASGGRVEPAFNALLGIYGMSDPDAAEPHPPPQPPRPQRAPTVPTSTEESQLAADERYARQLAEHYNGAPAYVEGPRSGSGNRGPQKREASRSRGYDQDEGPSWFDELPILKDNIKKGFLETQSTVNKWVNSLKKKIDGEDEDDIQGRPPQQSYPAQQQSSGRRSSEFGRRSADRERYDADPQVLGDDFAGLQMRDNEAAQRRSNRPLANPDLFKPTPPRPQPTQSGRRVSFQDGPPEEIDIHYPKSPDPINRPSSGAGGRSSKWQPLAPVDPSPVADHDPFSLGDSDDEEARKKDFKADDSEGLKQAAAEATTDHIDFTGEKKLEPHERSENLETRDKETENLVGKP</sequence>
<dbReference type="EMBL" id="CAJPDR010000116">
    <property type="protein sequence ID" value="CAF9918919.1"/>
    <property type="molecule type" value="Genomic_DNA"/>
</dbReference>
<dbReference type="OrthoDB" id="9942608at2759"/>
<dbReference type="FunFam" id="1.10.8.10:FF:000064">
    <property type="entry name" value="Similar to CUE domain-containing protein"/>
    <property type="match status" value="1"/>
</dbReference>
<dbReference type="GO" id="GO:0005737">
    <property type="term" value="C:cytoplasm"/>
    <property type="evidence" value="ECO:0007669"/>
    <property type="project" value="TreeGrafter"/>
</dbReference>
<organism evidence="3 4">
    <name type="scientific">Alectoria fallacina</name>
    <dbReference type="NCBI Taxonomy" id="1903189"/>
    <lineage>
        <taxon>Eukaryota</taxon>
        <taxon>Fungi</taxon>
        <taxon>Dikarya</taxon>
        <taxon>Ascomycota</taxon>
        <taxon>Pezizomycotina</taxon>
        <taxon>Lecanoromycetes</taxon>
        <taxon>OSLEUM clade</taxon>
        <taxon>Lecanoromycetidae</taxon>
        <taxon>Lecanorales</taxon>
        <taxon>Lecanorineae</taxon>
        <taxon>Parmeliaceae</taxon>
        <taxon>Alectoria</taxon>
    </lineage>
</organism>
<evidence type="ECO:0000313" key="3">
    <source>
        <dbReference type="EMBL" id="CAF9918919.1"/>
    </source>
</evidence>
<dbReference type="PROSITE" id="PS51140">
    <property type="entry name" value="CUE"/>
    <property type="match status" value="1"/>
</dbReference>
<feature type="compositionally biased region" description="Basic and acidic residues" evidence="1">
    <location>
        <begin position="401"/>
        <end position="430"/>
    </location>
</feature>
<protein>
    <submittedName>
        <fullName evidence="3">Ubiquitin-binding protein cue5</fullName>
    </submittedName>
</protein>
<dbReference type="PANTHER" id="PTHR16461:SF5">
    <property type="entry name" value="TOLL-INTERACTING PROTEIN"/>
    <property type="match status" value="1"/>
</dbReference>
<name>A0A8H3F6L6_9LECA</name>
<dbReference type="GO" id="GO:0006511">
    <property type="term" value="P:ubiquitin-dependent protein catabolic process"/>
    <property type="evidence" value="ECO:0007669"/>
    <property type="project" value="TreeGrafter"/>
</dbReference>
<dbReference type="InterPro" id="IPR009060">
    <property type="entry name" value="UBA-like_sf"/>
</dbReference>
<evidence type="ECO:0000259" key="2">
    <source>
        <dbReference type="PROSITE" id="PS51140"/>
    </source>
</evidence>
<dbReference type="CDD" id="cd14372">
    <property type="entry name" value="CUE_Cue5p_like"/>
    <property type="match status" value="1"/>
</dbReference>
<feature type="domain" description="CUE" evidence="2">
    <location>
        <begin position="64"/>
        <end position="110"/>
    </location>
</feature>
<evidence type="ECO:0000313" key="4">
    <source>
        <dbReference type="Proteomes" id="UP000664203"/>
    </source>
</evidence>
<feature type="region of interest" description="Disordered" evidence="1">
    <location>
        <begin position="107"/>
        <end position="196"/>
    </location>
</feature>